<accession>A0ABS0BZG4</accession>
<name>A0ABS0BZG4_9GAMM</name>
<evidence type="ECO:0000256" key="2">
    <source>
        <dbReference type="ARBA" id="ARBA00023008"/>
    </source>
</evidence>
<dbReference type="PANTHER" id="PTHR12151:SF25">
    <property type="entry name" value="LINALOOL DEHYDRATASE_ISOMERASE DOMAIN-CONTAINING PROTEIN"/>
    <property type="match status" value="1"/>
</dbReference>
<evidence type="ECO:0000256" key="1">
    <source>
        <dbReference type="ARBA" id="ARBA00010996"/>
    </source>
</evidence>
<dbReference type="RefSeq" id="WP_185978397.1">
    <property type="nucleotide sequence ID" value="NZ_JACBGI020000014.1"/>
</dbReference>
<organism evidence="5 6">
    <name type="scientific">Thiomicrorhabdus heinhorstiae</name>
    <dbReference type="NCBI Taxonomy" id="2748010"/>
    <lineage>
        <taxon>Bacteria</taxon>
        <taxon>Pseudomonadati</taxon>
        <taxon>Pseudomonadota</taxon>
        <taxon>Gammaproteobacteria</taxon>
        <taxon>Thiotrichales</taxon>
        <taxon>Piscirickettsiaceae</taxon>
        <taxon>Thiomicrorhabdus</taxon>
    </lineage>
</organism>
<dbReference type="Pfam" id="PF02630">
    <property type="entry name" value="SCO1-SenC"/>
    <property type="match status" value="1"/>
</dbReference>
<dbReference type="SUPFAM" id="SSF52833">
    <property type="entry name" value="Thioredoxin-like"/>
    <property type="match status" value="1"/>
</dbReference>
<sequence>MKLRTLIYVLLALAIGATIVFWPGSQNSTHKMPIVTSEKPQGGDFTLQAADGSHKLSDYRGKLVLIYFGYTFCPDICPTNLGNLSVAYHQLSDEQKRKLQILFVSVDPHRDTPKRLQQYADYFESNIVGLTGDPQTIAEIARRYGVVYAKVEDDRNPENYAVDHSAFTYVVDANGKLQTQLPHATSPQQFINAIEQYQKDIP</sequence>
<reference evidence="5 6" key="1">
    <citation type="submission" date="2020-11" db="EMBL/GenBank/DDBJ databases">
        <title>Sulfur oxidizing isolate from Hospital Hole Sinkhole.</title>
        <authorList>
            <person name="Scott K.M."/>
        </authorList>
    </citation>
    <scope>NUCLEOTIDE SEQUENCE [LARGE SCALE GENOMIC DNA]</scope>
    <source>
        <strain evidence="5 6">HH1</strain>
    </source>
</reference>
<dbReference type="PROSITE" id="PS51352">
    <property type="entry name" value="THIOREDOXIN_2"/>
    <property type="match status" value="1"/>
</dbReference>
<keyword evidence="3" id="KW-1133">Transmembrane helix</keyword>
<dbReference type="InterPro" id="IPR013766">
    <property type="entry name" value="Thioredoxin_domain"/>
</dbReference>
<comment type="caution">
    <text evidence="5">The sequence shown here is derived from an EMBL/GenBank/DDBJ whole genome shotgun (WGS) entry which is preliminary data.</text>
</comment>
<dbReference type="Proteomes" id="UP001193680">
    <property type="component" value="Unassembled WGS sequence"/>
</dbReference>
<gene>
    <name evidence="5" type="ORF">H8792_007845</name>
</gene>
<comment type="similarity">
    <text evidence="1">Belongs to the SCO1/2 family.</text>
</comment>
<protein>
    <submittedName>
        <fullName evidence="5">SCO family protein</fullName>
    </submittedName>
</protein>
<keyword evidence="3" id="KW-0472">Membrane</keyword>
<keyword evidence="6" id="KW-1185">Reference proteome</keyword>
<proteinExistence type="inferred from homology"/>
<dbReference type="PANTHER" id="PTHR12151">
    <property type="entry name" value="ELECTRON TRANSPORT PROTIN SCO1/SENC FAMILY MEMBER"/>
    <property type="match status" value="1"/>
</dbReference>
<dbReference type="InterPro" id="IPR036249">
    <property type="entry name" value="Thioredoxin-like_sf"/>
</dbReference>
<keyword evidence="2" id="KW-0186">Copper</keyword>
<dbReference type="Gene3D" id="3.40.30.10">
    <property type="entry name" value="Glutaredoxin"/>
    <property type="match status" value="1"/>
</dbReference>
<dbReference type="InterPro" id="IPR003782">
    <property type="entry name" value="SCO1/SenC"/>
</dbReference>
<evidence type="ECO:0000259" key="4">
    <source>
        <dbReference type="PROSITE" id="PS51352"/>
    </source>
</evidence>
<evidence type="ECO:0000256" key="3">
    <source>
        <dbReference type="SAM" id="Phobius"/>
    </source>
</evidence>
<dbReference type="EMBL" id="JACBGI020000014">
    <property type="protein sequence ID" value="MBF6058251.1"/>
    <property type="molecule type" value="Genomic_DNA"/>
</dbReference>
<dbReference type="CDD" id="cd02968">
    <property type="entry name" value="SCO"/>
    <property type="match status" value="1"/>
</dbReference>
<evidence type="ECO:0000313" key="6">
    <source>
        <dbReference type="Proteomes" id="UP001193680"/>
    </source>
</evidence>
<keyword evidence="3" id="KW-0812">Transmembrane</keyword>
<evidence type="ECO:0000313" key="5">
    <source>
        <dbReference type="EMBL" id="MBF6058251.1"/>
    </source>
</evidence>
<feature type="domain" description="Thioredoxin" evidence="4">
    <location>
        <begin position="36"/>
        <end position="199"/>
    </location>
</feature>
<feature type="transmembrane region" description="Helical" evidence="3">
    <location>
        <begin position="6"/>
        <end position="24"/>
    </location>
</feature>